<gene>
    <name evidence="13" type="ORF">GCM10011394_17080</name>
</gene>
<evidence type="ECO:0000256" key="1">
    <source>
        <dbReference type="ARBA" id="ARBA00004571"/>
    </source>
</evidence>
<dbReference type="PANTHER" id="PTHR47234">
    <property type="match status" value="1"/>
</dbReference>
<keyword evidence="7 8" id="KW-0998">Cell outer membrane</keyword>
<evidence type="ECO:0000259" key="11">
    <source>
        <dbReference type="Pfam" id="PF00593"/>
    </source>
</evidence>
<feature type="chain" id="PRO_5045400074" evidence="10">
    <location>
        <begin position="32"/>
        <end position="950"/>
    </location>
</feature>
<evidence type="ECO:0000256" key="3">
    <source>
        <dbReference type="ARBA" id="ARBA00022452"/>
    </source>
</evidence>
<dbReference type="InterPro" id="IPR039426">
    <property type="entry name" value="TonB-dep_rcpt-like"/>
</dbReference>
<comment type="subcellular location">
    <subcellularLocation>
        <location evidence="1 8">Cell outer membrane</location>
        <topology evidence="1 8">Multi-pass membrane protein</topology>
    </subcellularLocation>
</comment>
<dbReference type="RefSeq" id="WP_132986363.1">
    <property type="nucleotide sequence ID" value="NZ_BMME01000001.1"/>
</dbReference>
<keyword evidence="4 8" id="KW-0812">Transmembrane</keyword>
<evidence type="ECO:0000256" key="6">
    <source>
        <dbReference type="ARBA" id="ARBA00023136"/>
    </source>
</evidence>
<dbReference type="SUPFAM" id="SSF56935">
    <property type="entry name" value="Porins"/>
    <property type="match status" value="1"/>
</dbReference>
<sequence length="950" mass="105138">MTIRRNDFKRSPLSVALLATLMVSASGAVLAQDATQANEQDEFQSTTSAEDTTTLDKVQVTGSRIKRAEIEGPAPITVITRQDLEREGHVTVFDALETLTQNSTNVQGEMFAGGFTPNASVINLRGIGPGYTLFLLNGRRMAEYPQPYNSQSNFVNVAAIPSAMVERIEVLAGGASAIYGSDAVAGVVNVVLRENMEGDAVRLLAGTTTMGGGDTGHIQWTGGRSGDRWSVVYAFEHLEREPIYGTQRDFIDSVFDNPGNPNPSPALALVALNLLNFGPGAPIPPGHAAYYPGEEVCDRFGYRTFNSPTRGLVCGPDNDAALQTIRNKSSNTSAYGYGTFDLDNGDQLWASAFGWDSEAISSGGTEWWGNTIDVHSGLFYEPSLGTIVQLQRIFRPEEYGGLDAVASEYSERATELAAGYRGTFGERFDWDVTLAQSRYKYENDRPRLLARSVHDLFLTRVDGAVDPFFGAYPVFNMNFDAWHTPLTPEQYRSMSTRVVNRGESKATTASFTVSGDLFEMPAGPLGFAGVLEWASQEYDLNADPRILPSYPTTAPDKPLNLTGTGGGGERDRYAVGLELSIPIVNTLRATVAGRYDKYDDITEVDGASTWQAGLEWRPVDRLLVRANYGTSFRSPDMHYVFAEQSGSFSGILDEYACRSAGRTYSQCAANALTSESYSAFGVRQGNPGLKEETGKSWTAGFVLDLIEGMSMSVDYYSIELEDQVGDISNAYILQQEADCRLGVKRDGSPSDFDINSSFCQEMLGRISRTDAPGTPNDQRVSQIVRGPINRAFREVEGIDATFRYRTTTDRWGSFDTQLAYSHILSSETQERFDTPRVNWRDHMQNFEHRSRVRGAVTWSYNDWTTTLFGLRYGSIPNWAETSRLQPFITYNMNVGKQITNDLKVTLLVNNVLNNTHIVDESHTSWPYFNYWGGQSPIGREVFIQMDYRFR</sequence>
<evidence type="ECO:0000256" key="7">
    <source>
        <dbReference type="ARBA" id="ARBA00023237"/>
    </source>
</evidence>
<dbReference type="InterPro" id="IPR036942">
    <property type="entry name" value="Beta-barrel_TonB_sf"/>
</dbReference>
<feature type="domain" description="TonB-dependent receptor-like beta-barrel" evidence="11">
    <location>
        <begin position="403"/>
        <end position="911"/>
    </location>
</feature>
<name>A0ABQ2EEK0_9GAMM</name>
<dbReference type="Pfam" id="PF07715">
    <property type="entry name" value="Plug"/>
    <property type="match status" value="1"/>
</dbReference>
<evidence type="ECO:0000313" key="14">
    <source>
        <dbReference type="Proteomes" id="UP000599009"/>
    </source>
</evidence>
<evidence type="ECO:0000256" key="5">
    <source>
        <dbReference type="ARBA" id="ARBA00023077"/>
    </source>
</evidence>
<keyword evidence="3 8" id="KW-1134">Transmembrane beta strand</keyword>
<keyword evidence="10" id="KW-0732">Signal</keyword>
<keyword evidence="2 8" id="KW-0813">Transport</keyword>
<feature type="signal peptide" evidence="10">
    <location>
        <begin position="1"/>
        <end position="31"/>
    </location>
</feature>
<keyword evidence="14" id="KW-1185">Reference proteome</keyword>
<evidence type="ECO:0000259" key="12">
    <source>
        <dbReference type="Pfam" id="PF07715"/>
    </source>
</evidence>
<dbReference type="EMBL" id="BMME01000001">
    <property type="protein sequence ID" value="GGK08340.1"/>
    <property type="molecule type" value="Genomic_DNA"/>
</dbReference>
<evidence type="ECO:0000256" key="9">
    <source>
        <dbReference type="RuleBase" id="RU003357"/>
    </source>
</evidence>
<keyword evidence="6 8" id="KW-0472">Membrane</keyword>
<evidence type="ECO:0000256" key="10">
    <source>
        <dbReference type="SAM" id="SignalP"/>
    </source>
</evidence>
<comment type="caution">
    <text evidence="13">The sequence shown here is derived from an EMBL/GenBank/DDBJ whole genome shotgun (WGS) entry which is preliminary data.</text>
</comment>
<dbReference type="InterPro" id="IPR000531">
    <property type="entry name" value="Beta-barrel_TonB"/>
</dbReference>
<dbReference type="Proteomes" id="UP000599009">
    <property type="component" value="Unassembled WGS sequence"/>
</dbReference>
<dbReference type="Gene3D" id="2.40.170.20">
    <property type="entry name" value="TonB-dependent receptor, beta-barrel domain"/>
    <property type="match status" value="1"/>
</dbReference>
<dbReference type="Pfam" id="PF00593">
    <property type="entry name" value="TonB_dep_Rec_b-barrel"/>
    <property type="match status" value="1"/>
</dbReference>
<reference evidence="14" key="1">
    <citation type="journal article" date="2019" name="Int. J. Syst. Evol. Microbiol.">
        <title>The Global Catalogue of Microorganisms (GCM) 10K type strain sequencing project: providing services to taxonomists for standard genome sequencing and annotation.</title>
        <authorList>
            <consortium name="The Broad Institute Genomics Platform"/>
            <consortium name="The Broad Institute Genome Sequencing Center for Infectious Disease"/>
            <person name="Wu L."/>
            <person name="Ma J."/>
        </authorList>
    </citation>
    <scope>NUCLEOTIDE SEQUENCE [LARGE SCALE GENOMIC DNA]</scope>
    <source>
        <strain evidence="14">CGMCC 1.8985</strain>
    </source>
</reference>
<evidence type="ECO:0000313" key="13">
    <source>
        <dbReference type="EMBL" id="GGK08340.1"/>
    </source>
</evidence>
<organism evidence="13 14">
    <name type="scientific">Luteimonas terricola</name>
    <dbReference type="NCBI Taxonomy" id="645597"/>
    <lineage>
        <taxon>Bacteria</taxon>
        <taxon>Pseudomonadati</taxon>
        <taxon>Pseudomonadota</taxon>
        <taxon>Gammaproteobacteria</taxon>
        <taxon>Lysobacterales</taxon>
        <taxon>Lysobacteraceae</taxon>
        <taxon>Luteimonas</taxon>
    </lineage>
</organism>
<dbReference type="InterPro" id="IPR012910">
    <property type="entry name" value="Plug_dom"/>
</dbReference>
<keyword evidence="5 9" id="KW-0798">TonB box</keyword>
<dbReference type="PANTHER" id="PTHR47234:SF1">
    <property type="entry name" value="TONB-DEPENDENT RECEPTOR"/>
    <property type="match status" value="1"/>
</dbReference>
<evidence type="ECO:0000256" key="8">
    <source>
        <dbReference type="PROSITE-ProRule" id="PRU01360"/>
    </source>
</evidence>
<protein>
    <submittedName>
        <fullName evidence="13">Membrane protein</fullName>
    </submittedName>
</protein>
<comment type="similarity">
    <text evidence="8 9">Belongs to the TonB-dependent receptor family.</text>
</comment>
<dbReference type="PROSITE" id="PS52016">
    <property type="entry name" value="TONB_DEPENDENT_REC_3"/>
    <property type="match status" value="1"/>
</dbReference>
<accession>A0ABQ2EEK0</accession>
<evidence type="ECO:0000256" key="4">
    <source>
        <dbReference type="ARBA" id="ARBA00022692"/>
    </source>
</evidence>
<dbReference type="InterPro" id="IPR037066">
    <property type="entry name" value="Plug_dom_sf"/>
</dbReference>
<evidence type="ECO:0000256" key="2">
    <source>
        <dbReference type="ARBA" id="ARBA00022448"/>
    </source>
</evidence>
<feature type="domain" description="TonB-dependent receptor plug" evidence="12">
    <location>
        <begin position="71"/>
        <end position="187"/>
    </location>
</feature>
<dbReference type="Gene3D" id="2.170.130.10">
    <property type="entry name" value="TonB-dependent receptor, plug domain"/>
    <property type="match status" value="1"/>
</dbReference>
<proteinExistence type="inferred from homology"/>